<gene>
    <name evidence="1" type="ORF">PSM7751_00761</name>
</gene>
<sequence length="182" mass="20480">MTIFRMSGAVLDDELGLLEKILALLDEELFNVKSSIEKSQDPESDGLLDLGEFLIGSGFIAVQRYLNATRADIGMSRDDAYRKQPMFNEGISMARAINAIANYWKHCSDWDEDERNGRRPSETKPSKWTIADLERMGDLSDYPCSNALASMSPRNDLALSNLVSVLIEWREELWAARSSPAE</sequence>
<keyword evidence="2" id="KW-1185">Reference proteome</keyword>
<accession>A0A1X6YJX8</accession>
<evidence type="ECO:0000313" key="1">
    <source>
        <dbReference type="EMBL" id="SLN23608.1"/>
    </source>
</evidence>
<dbReference type="EMBL" id="FWFN01000002">
    <property type="protein sequence ID" value="SLN23608.1"/>
    <property type="molecule type" value="Genomic_DNA"/>
</dbReference>
<dbReference type="Proteomes" id="UP000193963">
    <property type="component" value="Unassembled WGS sequence"/>
</dbReference>
<evidence type="ECO:0000313" key="2">
    <source>
        <dbReference type="Proteomes" id="UP000193963"/>
    </source>
</evidence>
<proteinExistence type="predicted"/>
<organism evidence="1 2">
    <name type="scientific">Pseudooceanicola marinus</name>
    <dbReference type="NCBI Taxonomy" id="396013"/>
    <lineage>
        <taxon>Bacteria</taxon>
        <taxon>Pseudomonadati</taxon>
        <taxon>Pseudomonadota</taxon>
        <taxon>Alphaproteobacteria</taxon>
        <taxon>Rhodobacterales</taxon>
        <taxon>Paracoccaceae</taxon>
        <taxon>Pseudooceanicola</taxon>
    </lineage>
</organism>
<dbReference type="OrthoDB" id="9554194at2"/>
<reference evidence="1 2" key="1">
    <citation type="submission" date="2017-03" db="EMBL/GenBank/DDBJ databases">
        <authorList>
            <person name="Afonso C.L."/>
            <person name="Miller P.J."/>
            <person name="Scott M.A."/>
            <person name="Spackman E."/>
            <person name="Goraichik I."/>
            <person name="Dimitrov K.M."/>
            <person name="Suarez D.L."/>
            <person name="Swayne D.E."/>
        </authorList>
    </citation>
    <scope>NUCLEOTIDE SEQUENCE [LARGE SCALE GENOMIC DNA]</scope>
    <source>
        <strain evidence="1 2">CECT 7751</strain>
    </source>
</reference>
<dbReference type="AlphaFoldDB" id="A0A1X6YJX8"/>
<protein>
    <submittedName>
        <fullName evidence="1">Uncharacterized protein</fullName>
    </submittedName>
</protein>
<dbReference type="RefSeq" id="WP_143515567.1">
    <property type="nucleotide sequence ID" value="NZ_FWFN01000002.1"/>
</dbReference>
<name>A0A1X6YJX8_9RHOB</name>